<proteinExistence type="predicted"/>
<name>A0ABN9X9U3_9DINO</name>
<organism evidence="1 2">
    <name type="scientific">Prorocentrum cordatum</name>
    <dbReference type="NCBI Taxonomy" id="2364126"/>
    <lineage>
        <taxon>Eukaryota</taxon>
        <taxon>Sar</taxon>
        <taxon>Alveolata</taxon>
        <taxon>Dinophyceae</taxon>
        <taxon>Prorocentrales</taxon>
        <taxon>Prorocentraceae</taxon>
        <taxon>Prorocentrum</taxon>
    </lineage>
</organism>
<gene>
    <name evidence="1" type="ORF">PCOR1329_LOCUS73552</name>
</gene>
<accession>A0ABN9X9U3</accession>
<reference evidence="1" key="1">
    <citation type="submission" date="2023-10" db="EMBL/GenBank/DDBJ databases">
        <authorList>
            <person name="Chen Y."/>
            <person name="Shah S."/>
            <person name="Dougan E. K."/>
            <person name="Thang M."/>
            <person name="Chan C."/>
        </authorList>
    </citation>
    <scope>NUCLEOTIDE SEQUENCE [LARGE SCALE GENOMIC DNA]</scope>
</reference>
<dbReference type="EMBL" id="CAUYUJ010019912">
    <property type="protein sequence ID" value="CAK0894523.1"/>
    <property type="molecule type" value="Genomic_DNA"/>
</dbReference>
<evidence type="ECO:0000313" key="2">
    <source>
        <dbReference type="Proteomes" id="UP001189429"/>
    </source>
</evidence>
<evidence type="ECO:0000313" key="1">
    <source>
        <dbReference type="EMBL" id="CAK0894523.1"/>
    </source>
</evidence>
<protein>
    <submittedName>
        <fullName evidence="1">Uncharacterized protein</fullName>
    </submittedName>
</protein>
<comment type="caution">
    <text evidence="1">The sequence shown here is derived from an EMBL/GenBank/DDBJ whole genome shotgun (WGS) entry which is preliminary data.</text>
</comment>
<keyword evidence="2" id="KW-1185">Reference proteome</keyword>
<feature type="non-terminal residue" evidence="1">
    <location>
        <position position="1"/>
    </location>
</feature>
<dbReference type="Proteomes" id="UP001189429">
    <property type="component" value="Unassembled WGS sequence"/>
</dbReference>
<sequence length="164" mass="18237">GKSKHKHIFVYHQRPDIPNEVNEPVDNPKGEPRTMITTGEHEDMRIKSHAVYFLRNVPDQKPVKMDIASDGELLFGEVAASPLESLSAGLMSVFRPIVSTPRSIDWAACDNEQATEFCTVMDRFSTELSDGIKSLSSGIDLPCPDAAELEIQRWPMTSDAAKDH</sequence>